<accession>A0A9J5ZYG5</accession>
<sequence length="169" mass="18155">MTTQKVPYTNSNNTSCMHVIEQRASLSQCDQLAKLNDSVNSQNIAAPNSSHESSSSIMQASNNNSSTQVGNSNSSNLHSSKVPGIDLFVELPSLPCVAPLHEVDLIEPIAPTTPDMQIENTHSMLIRGVSFDISCPRVAPPQSITYIVASSKLLSSSSVMWSCSTKYLS</sequence>
<dbReference type="Proteomes" id="UP000824120">
    <property type="component" value="Chromosome 3"/>
</dbReference>
<protein>
    <submittedName>
        <fullName evidence="2">Uncharacterized protein</fullName>
    </submittedName>
</protein>
<keyword evidence="3" id="KW-1185">Reference proteome</keyword>
<reference evidence="2 3" key="1">
    <citation type="submission" date="2020-09" db="EMBL/GenBank/DDBJ databases">
        <title>De no assembly of potato wild relative species, Solanum commersonii.</title>
        <authorList>
            <person name="Cho K."/>
        </authorList>
    </citation>
    <scope>NUCLEOTIDE SEQUENCE [LARGE SCALE GENOMIC DNA]</scope>
    <source>
        <strain evidence="2">LZ3.2</strain>
        <tissue evidence="2">Leaf</tissue>
    </source>
</reference>
<gene>
    <name evidence="2" type="ORF">H5410_016939</name>
</gene>
<evidence type="ECO:0000256" key="1">
    <source>
        <dbReference type="SAM" id="MobiDB-lite"/>
    </source>
</evidence>
<evidence type="ECO:0000313" key="3">
    <source>
        <dbReference type="Proteomes" id="UP000824120"/>
    </source>
</evidence>
<comment type="caution">
    <text evidence="2">The sequence shown here is derived from an EMBL/GenBank/DDBJ whole genome shotgun (WGS) entry which is preliminary data.</text>
</comment>
<evidence type="ECO:0000313" key="2">
    <source>
        <dbReference type="EMBL" id="KAG5617115.1"/>
    </source>
</evidence>
<name>A0A9J5ZYG5_SOLCO</name>
<feature type="region of interest" description="Disordered" evidence="1">
    <location>
        <begin position="42"/>
        <end position="77"/>
    </location>
</feature>
<organism evidence="2 3">
    <name type="scientific">Solanum commersonii</name>
    <name type="common">Commerson's wild potato</name>
    <name type="synonym">Commerson's nightshade</name>
    <dbReference type="NCBI Taxonomy" id="4109"/>
    <lineage>
        <taxon>Eukaryota</taxon>
        <taxon>Viridiplantae</taxon>
        <taxon>Streptophyta</taxon>
        <taxon>Embryophyta</taxon>
        <taxon>Tracheophyta</taxon>
        <taxon>Spermatophyta</taxon>
        <taxon>Magnoliopsida</taxon>
        <taxon>eudicotyledons</taxon>
        <taxon>Gunneridae</taxon>
        <taxon>Pentapetalae</taxon>
        <taxon>asterids</taxon>
        <taxon>lamiids</taxon>
        <taxon>Solanales</taxon>
        <taxon>Solanaceae</taxon>
        <taxon>Solanoideae</taxon>
        <taxon>Solaneae</taxon>
        <taxon>Solanum</taxon>
    </lineage>
</organism>
<dbReference type="AlphaFoldDB" id="A0A9J5ZYG5"/>
<proteinExistence type="predicted"/>
<dbReference type="EMBL" id="JACXVP010000003">
    <property type="protein sequence ID" value="KAG5617115.1"/>
    <property type="molecule type" value="Genomic_DNA"/>
</dbReference>
<feature type="compositionally biased region" description="Polar residues" evidence="1">
    <location>
        <begin position="57"/>
        <end position="77"/>
    </location>
</feature>